<dbReference type="RefSeq" id="WP_135477165.1">
    <property type="nucleotide sequence ID" value="NZ_SIJK02000006.1"/>
</dbReference>
<dbReference type="InterPro" id="IPR046671">
    <property type="entry name" value="DUF6541"/>
</dbReference>
<keyword evidence="1" id="KW-0472">Membrane</keyword>
<keyword evidence="1" id="KW-1133">Transmembrane helix</keyword>
<feature type="transmembrane region" description="Helical" evidence="1">
    <location>
        <begin position="393"/>
        <end position="410"/>
    </location>
</feature>
<dbReference type="Pfam" id="PF20176">
    <property type="entry name" value="DUF6541"/>
    <property type="match status" value="1"/>
</dbReference>
<feature type="transmembrane region" description="Helical" evidence="1">
    <location>
        <begin position="266"/>
        <end position="286"/>
    </location>
</feature>
<feature type="transmembrane region" description="Helical" evidence="1">
    <location>
        <begin position="89"/>
        <end position="109"/>
    </location>
</feature>
<evidence type="ECO:0000313" key="2">
    <source>
        <dbReference type="EMBL" id="MBP1465115.1"/>
    </source>
</evidence>
<protein>
    <recommendedName>
        <fullName evidence="4">Glycosyltransferase RgtA/B/C/D-like domain-containing protein</fullName>
    </recommendedName>
</protein>
<feature type="transmembrane region" description="Helical" evidence="1">
    <location>
        <begin position="241"/>
        <end position="260"/>
    </location>
</feature>
<feature type="transmembrane region" description="Helical" evidence="1">
    <location>
        <begin position="213"/>
        <end position="234"/>
    </location>
</feature>
<reference evidence="2 3" key="1">
    <citation type="submission" date="2021-03" db="EMBL/GenBank/DDBJ databases">
        <authorList>
            <person name="Grouzdev D.S."/>
        </authorList>
    </citation>
    <scope>NUCLEOTIDE SEQUENCE [LARGE SCALE GENOMIC DNA]</scope>
    <source>
        <strain evidence="2 3">M50-1</strain>
    </source>
</reference>
<dbReference type="Proteomes" id="UP001193081">
    <property type="component" value="Unassembled WGS sequence"/>
</dbReference>
<evidence type="ECO:0008006" key="4">
    <source>
        <dbReference type="Google" id="ProtNLM"/>
    </source>
</evidence>
<comment type="caution">
    <text evidence="2">The sequence shown here is derived from an EMBL/GenBank/DDBJ whole genome shotgun (WGS) entry which is preliminary data.</text>
</comment>
<keyword evidence="3" id="KW-1185">Reference proteome</keyword>
<feature type="transmembrane region" description="Helical" evidence="1">
    <location>
        <begin position="129"/>
        <end position="147"/>
    </location>
</feature>
<sequence>MQSVVQDMRQQRRLLVVGVVLALVAGLAAPQGRLVVSMAALLIAPGYLVERYLVRASLPWLPRLTIWLGLSVSLVALLYQWLWPLGLPVSAPMLWVGSLLLGLATLVTAWRGRDAVPPSLALPSPQWPLMALLTLAIFGFTFLQRMAEIDGVALPPWVDSVHHTLLVRIAVETGLAPHSLEPYLPVNDLPYHWGYHVVIATLVRLSGVAPVEAILLTGQIFNALHTLTVASLALVLWRRPVAAPVAALVVGLLSLMPAYYLSWGRYTQLVGLLMLPGLALVWHQALRGYGRRWWVLVALLMAGLSLVHMRVVFFAGALLVAQALLWASTRPWAVVRIALRDALVATVAAGVLTLPWILLLVRRTLLPAATSGGLAGNEDYNALNEGLLWVDHTRLLVALALSSAVIGLWYRQRAAAIVAFWVGLLAVMANPWLVPYLLPATGLVMLLNGLRVRHLALSLVGLGLLLLNPFFVRLPYLWLLTNDAVVISLFLPLAVLIGGGVALVSEHLVRMVRPVLRPAIYATGLIGLVAAGIWGTQTMSEVPNTVTVLATPADRVALDWVATNTPPEARFLVNAAPWLPAARRGVDGGWWLSPLAGRWTTVPPVLFSYGDPEYVAHMHALGDRIINHTLENRQDIFDLIASESITHIYLVEGRGPLQPTLFANEPGFRQIYADNGVVIFAVE</sequence>
<organism evidence="2 3">
    <name type="scientific">Candidatus Chloroploca mongolica</name>
    <dbReference type="NCBI Taxonomy" id="2528176"/>
    <lineage>
        <taxon>Bacteria</taxon>
        <taxon>Bacillati</taxon>
        <taxon>Chloroflexota</taxon>
        <taxon>Chloroflexia</taxon>
        <taxon>Chloroflexales</taxon>
        <taxon>Chloroflexineae</taxon>
        <taxon>Oscillochloridaceae</taxon>
        <taxon>Candidatus Chloroploca</taxon>
    </lineage>
</organism>
<name>A0ABS4D6S2_9CHLR</name>
<feature type="transmembrane region" description="Helical" evidence="1">
    <location>
        <begin position="450"/>
        <end position="472"/>
    </location>
</feature>
<evidence type="ECO:0000256" key="1">
    <source>
        <dbReference type="SAM" id="Phobius"/>
    </source>
</evidence>
<proteinExistence type="predicted"/>
<feature type="transmembrane region" description="Helical" evidence="1">
    <location>
        <begin position="342"/>
        <end position="361"/>
    </location>
</feature>
<feature type="transmembrane region" description="Helical" evidence="1">
    <location>
        <begin position="66"/>
        <end position="83"/>
    </location>
</feature>
<feature type="transmembrane region" description="Helical" evidence="1">
    <location>
        <begin position="484"/>
        <end position="504"/>
    </location>
</feature>
<feature type="transmembrane region" description="Helical" evidence="1">
    <location>
        <begin position="516"/>
        <end position="535"/>
    </location>
</feature>
<gene>
    <name evidence="2" type="ORF">EYB53_005285</name>
</gene>
<accession>A0ABS4D6S2</accession>
<evidence type="ECO:0000313" key="3">
    <source>
        <dbReference type="Proteomes" id="UP001193081"/>
    </source>
</evidence>
<keyword evidence="1" id="KW-0812">Transmembrane</keyword>
<feature type="transmembrane region" description="Helical" evidence="1">
    <location>
        <begin position="293"/>
        <end position="322"/>
    </location>
</feature>
<feature type="transmembrane region" description="Helical" evidence="1">
    <location>
        <begin position="416"/>
        <end position="438"/>
    </location>
</feature>
<dbReference type="EMBL" id="SIJK02000006">
    <property type="protein sequence ID" value="MBP1465115.1"/>
    <property type="molecule type" value="Genomic_DNA"/>
</dbReference>